<protein>
    <submittedName>
        <fullName evidence="2">Probable pre-mRNA-splicing factor ATP-dependent RNA helicase DEAH4</fullName>
    </submittedName>
</protein>
<dbReference type="AlphaFoldDB" id="A0A699W740"/>
<keyword evidence="2" id="KW-0547">Nucleotide-binding</keyword>
<accession>A0A699W740</accession>
<keyword evidence="2" id="KW-0347">Helicase</keyword>
<gene>
    <name evidence="2" type="ORF">Tci_914498</name>
</gene>
<evidence type="ECO:0000259" key="1">
    <source>
        <dbReference type="Pfam" id="PF04408"/>
    </source>
</evidence>
<dbReference type="Pfam" id="PF04408">
    <property type="entry name" value="WHD_HA2"/>
    <property type="match status" value="1"/>
</dbReference>
<feature type="domain" description="Helicase associated" evidence="1">
    <location>
        <begin position="23"/>
        <end position="48"/>
    </location>
</feature>
<dbReference type="GO" id="GO:0004386">
    <property type="term" value="F:helicase activity"/>
    <property type="evidence" value="ECO:0007669"/>
    <property type="project" value="UniProtKB-KW"/>
</dbReference>
<comment type="caution">
    <text evidence="2">The sequence shown here is derived from an EMBL/GenBank/DDBJ whole genome shotgun (WGS) entry which is preliminary data.</text>
</comment>
<sequence>PDIDILKFDFLDAPSPESLQDTLKQLFLIDAIDANGTITSIGKTMAALWAE</sequence>
<evidence type="ECO:0000313" key="2">
    <source>
        <dbReference type="EMBL" id="GFD42529.1"/>
    </source>
</evidence>
<proteinExistence type="predicted"/>
<dbReference type="EMBL" id="BKCJ011576178">
    <property type="protein sequence ID" value="GFD42529.1"/>
    <property type="molecule type" value="Genomic_DNA"/>
</dbReference>
<reference evidence="2" key="1">
    <citation type="journal article" date="2019" name="Sci. Rep.">
        <title>Draft genome of Tanacetum cinerariifolium, the natural source of mosquito coil.</title>
        <authorList>
            <person name="Yamashiro T."/>
            <person name="Shiraishi A."/>
            <person name="Satake H."/>
            <person name="Nakayama K."/>
        </authorList>
    </citation>
    <scope>NUCLEOTIDE SEQUENCE</scope>
</reference>
<dbReference type="InterPro" id="IPR048333">
    <property type="entry name" value="HA2_WH"/>
</dbReference>
<feature type="non-terminal residue" evidence="2">
    <location>
        <position position="1"/>
    </location>
</feature>
<name>A0A699W740_TANCI</name>
<dbReference type="Gene3D" id="1.20.120.1080">
    <property type="match status" value="1"/>
</dbReference>
<organism evidence="2">
    <name type="scientific">Tanacetum cinerariifolium</name>
    <name type="common">Dalmatian daisy</name>
    <name type="synonym">Chrysanthemum cinerariifolium</name>
    <dbReference type="NCBI Taxonomy" id="118510"/>
    <lineage>
        <taxon>Eukaryota</taxon>
        <taxon>Viridiplantae</taxon>
        <taxon>Streptophyta</taxon>
        <taxon>Embryophyta</taxon>
        <taxon>Tracheophyta</taxon>
        <taxon>Spermatophyta</taxon>
        <taxon>Magnoliopsida</taxon>
        <taxon>eudicotyledons</taxon>
        <taxon>Gunneridae</taxon>
        <taxon>Pentapetalae</taxon>
        <taxon>asterids</taxon>
        <taxon>campanulids</taxon>
        <taxon>Asterales</taxon>
        <taxon>Asteraceae</taxon>
        <taxon>Asteroideae</taxon>
        <taxon>Anthemideae</taxon>
        <taxon>Anthemidinae</taxon>
        <taxon>Tanacetum</taxon>
    </lineage>
</organism>
<keyword evidence="2" id="KW-0067">ATP-binding</keyword>
<keyword evidence="2" id="KW-0378">Hydrolase</keyword>